<sequence length="171" mass="19309">MLCSGLPPSSKAAPCRMSSKRCWRPCSPKWRACLCTCWMWRPVDCSVKTRPTSCSQRESSEDREEGSERGRGRDFALSRWPGRECTRAGEVLRPSHLGIIVQSALNNSAAVFVSLEWVSGFSSPASPAFHRQRLRLFIASVSGFSSRAFNNRRKPLNFTSKTTHTYTFVRE</sequence>
<keyword evidence="3" id="KW-1185">Reference proteome</keyword>
<dbReference type="EMBL" id="JAINUF010000003">
    <property type="protein sequence ID" value="KAJ8367982.1"/>
    <property type="molecule type" value="Genomic_DNA"/>
</dbReference>
<organism evidence="2 3">
    <name type="scientific">Synaphobranchus kaupii</name>
    <name type="common">Kaup's arrowtooth eel</name>
    <dbReference type="NCBI Taxonomy" id="118154"/>
    <lineage>
        <taxon>Eukaryota</taxon>
        <taxon>Metazoa</taxon>
        <taxon>Chordata</taxon>
        <taxon>Craniata</taxon>
        <taxon>Vertebrata</taxon>
        <taxon>Euteleostomi</taxon>
        <taxon>Actinopterygii</taxon>
        <taxon>Neopterygii</taxon>
        <taxon>Teleostei</taxon>
        <taxon>Anguilliformes</taxon>
        <taxon>Synaphobranchidae</taxon>
        <taxon>Synaphobranchus</taxon>
    </lineage>
</organism>
<protein>
    <submittedName>
        <fullName evidence="2">Uncharacterized protein</fullName>
    </submittedName>
</protein>
<proteinExistence type="predicted"/>
<accession>A0A9Q1J4D8</accession>
<comment type="caution">
    <text evidence="2">The sequence shown here is derived from an EMBL/GenBank/DDBJ whole genome shotgun (WGS) entry which is preliminary data.</text>
</comment>
<dbReference type="AlphaFoldDB" id="A0A9Q1J4D8"/>
<gene>
    <name evidence="2" type="ORF">SKAU_G00080100</name>
</gene>
<reference evidence="2" key="1">
    <citation type="journal article" date="2023" name="Science">
        <title>Genome structures resolve the early diversification of teleost fishes.</title>
        <authorList>
            <person name="Parey E."/>
            <person name="Louis A."/>
            <person name="Montfort J."/>
            <person name="Bouchez O."/>
            <person name="Roques C."/>
            <person name="Iampietro C."/>
            <person name="Lluch J."/>
            <person name="Castinel A."/>
            <person name="Donnadieu C."/>
            <person name="Desvignes T."/>
            <person name="Floi Bucao C."/>
            <person name="Jouanno E."/>
            <person name="Wen M."/>
            <person name="Mejri S."/>
            <person name="Dirks R."/>
            <person name="Jansen H."/>
            <person name="Henkel C."/>
            <person name="Chen W.J."/>
            <person name="Zahm M."/>
            <person name="Cabau C."/>
            <person name="Klopp C."/>
            <person name="Thompson A.W."/>
            <person name="Robinson-Rechavi M."/>
            <person name="Braasch I."/>
            <person name="Lecointre G."/>
            <person name="Bobe J."/>
            <person name="Postlethwait J.H."/>
            <person name="Berthelot C."/>
            <person name="Roest Crollius H."/>
            <person name="Guiguen Y."/>
        </authorList>
    </citation>
    <scope>NUCLEOTIDE SEQUENCE</scope>
    <source>
        <strain evidence="2">WJC10195</strain>
    </source>
</reference>
<feature type="region of interest" description="Disordered" evidence="1">
    <location>
        <begin position="48"/>
        <end position="74"/>
    </location>
</feature>
<dbReference type="Proteomes" id="UP001152622">
    <property type="component" value="Chromosome 3"/>
</dbReference>
<evidence type="ECO:0000313" key="3">
    <source>
        <dbReference type="Proteomes" id="UP001152622"/>
    </source>
</evidence>
<evidence type="ECO:0000256" key="1">
    <source>
        <dbReference type="SAM" id="MobiDB-lite"/>
    </source>
</evidence>
<evidence type="ECO:0000313" key="2">
    <source>
        <dbReference type="EMBL" id="KAJ8367982.1"/>
    </source>
</evidence>
<name>A0A9Q1J4D8_SYNKA</name>